<feature type="domain" description="PASTA" evidence="5">
    <location>
        <begin position="662"/>
        <end position="722"/>
    </location>
</feature>
<dbReference type="CDD" id="cd06577">
    <property type="entry name" value="PASTA_pknB"/>
    <property type="match status" value="1"/>
</dbReference>
<dbReference type="CDD" id="cd06576">
    <property type="entry name" value="PASTA_Pbp2x-like_1"/>
    <property type="match status" value="1"/>
</dbReference>
<dbReference type="AlphaFoldDB" id="A0AAW4W0F4"/>
<keyword evidence="4" id="KW-0812">Transmembrane</keyword>
<reference evidence="6 7" key="1">
    <citation type="submission" date="2021-10" db="EMBL/GenBank/DDBJ databases">
        <title>Anaerobic single-cell dispensing facilitates the cultivation of human gut bacteria.</title>
        <authorList>
            <person name="Afrizal A."/>
        </authorList>
    </citation>
    <scope>NUCLEOTIDE SEQUENCE [LARGE SCALE GENOMIC DNA]</scope>
    <source>
        <strain evidence="6 7">CLA-AA-H270</strain>
    </source>
</reference>
<dbReference type="InterPro" id="IPR005543">
    <property type="entry name" value="PASTA_dom"/>
</dbReference>
<evidence type="ECO:0000256" key="3">
    <source>
        <dbReference type="ARBA" id="ARBA00023136"/>
    </source>
</evidence>
<dbReference type="SMART" id="SM00740">
    <property type="entry name" value="PASTA"/>
    <property type="match status" value="2"/>
</dbReference>
<dbReference type="GO" id="GO:0008658">
    <property type="term" value="F:penicillin binding"/>
    <property type="evidence" value="ECO:0007669"/>
    <property type="project" value="InterPro"/>
</dbReference>
<dbReference type="RefSeq" id="WP_227600589.1">
    <property type="nucleotide sequence ID" value="NZ_JAJEPX010000014.1"/>
</dbReference>
<dbReference type="PROSITE" id="PS51178">
    <property type="entry name" value="PASTA"/>
    <property type="match status" value="2"/>
</dbReference>
<dbReference type="InterPro" id="IPR050515">
    <property type="entry name" value="Beta-lactam/transpept"/>
</dbReference>
<dbReference type="Gene3D" id="3.90.1310.10">
    <property type="entry name" value="Penicillin-binding protein 2a (Domain 2)"/>
    <property type="match status" value="1"/>
</dbReference>
<dbReference type="SUPFAM" id="SSF56519">
    <property type="entry name" value="Penicillin binding protein dimerisation domain"/>
    <property type="match status" value="1"/>
</dbReference>
<dbReference type="GO" id="GO:0005886">
    <property type="term" value="C:plasma membrane"/>
    <property type="evidence" value="ECO:0007669"/>
    <property type="project" value="TreeGrafter"/>
</dbReference>
<evidence type="ECO:0000256" key="2">
    <source>
        <dbReference type="ARBA" id="ARBA00007171"/>
    </source>
</evidence>
<dbReference type="InterPro" id="IPR005311">
    <property type="entry name" value="PBP_dimer"/>
</dbReference>
<dbReference type="GO" id="GO:0071555">
    <property type="term" value="P:cell wall organization"/>
    <property type="evidence" value="ECO:0007669"/>
    <property type="project" value="TreeGrafter"/>
</dbReference>
<keyword evidence="4" id="KW-1133">Transmembrane helix</keyword>
<dbReference type="Proteomes" id="UP001298753">
    <property type="component" value="Unassembled WGS sequence"/>
</dbReference>
<sequence length="799" mass="86940">MAVKGPNHQMRTRIRGLTVLFALIGFGLVGVRLLYMQVFNHDFYVQQATALQTRDTFITPNRGKIYDANMQVLAESAAVERITVDPKAVVDENKVKKGITAESQQQTLATILSETLAVDYDTVMEKIQKTNSQYEIIAQKVDKDVSKELDEKLEAADCTGVYSEPDTKRYYQHGAFLSAVLGYVGSDNNGAYGLESEYNDELAGTAGRLVRVQNAQNKDIMPETQQYIPATDGNSLVLTIDSDIQNYLEKHLETALADNPEARDGVSGIVMNVKTGEVLAMANLPDFDPNDAYKLTSEKYINELKKNVAKILKEENVKVEIPDAWYTEGGLDNLPEAIHDNSDLVDALGSARVNILMKTWRNPVIADNYEPGSTFKLMTVSTAYDLGATHAEDTYYCGGSLQVENWEIKCANTSGHGMQTLTEALMNSCNVAMMQIAQSVGMDRFYNFYKAFGLTEPTGIDLPGEGKGQFHKLDVASDWNEVALATASFGQRFTVTPIQMLNMVCAIVDDGKLKKPYVVKEVLGGDGSVKSTNETEVVRQVISEDTSAYMREAMEQVVANGTGKNAYVPGYRVGGKTATSEIQPEYDSDGKVLDTEDRYTASFIGVAPMDDPQIAVLVAINDLPESATHTGGTIAAPVVGRIMEDVLPYIGITPVYDDSESDRRELTVPSVSGKTRDDAISTLSDAGFDCIIKGDGDTVTDQVPNAGMRIAASGKVIVYMGEEKPTEAVEVPNLSGMSPDECRDTLEEYGLYLKQKGVSSAQITGDTTATKQSPEAGTKVSLGAVVTVEFSDTTTVNDR</sequence>
<dbReference type="SUPFAM" id="SSF54184">
    <property type="entry name" value="Penicillin-binding protein 2x (pbp-2x), c-terminal domain"/>
    <property type="match status" value="1"/>
</dbReference>
<dbReference type="SUPFAM" id="SSF56601">
    <property type="entry name" value="beta-lactamase/transpeptidase-like"/>
    <property type="match status" value="1"/>
</dbReference>
<comment type="similarity">
    <text evidence="2">Belongs to the transpeptidase family.</text>
</comment>
<evidence type="ECO:0000256" key="1">
    <source>
        <dbReference type="ARBA" id="ARBA00004370"/>
    </source>
</evidence>
<keyword evidence="3 4" id="KW-0472">Membrane</keyword>
<dbReference type="InterPro" id="IPR001460">
    <property type="entry name" value="PCN-bd_Tpept"/>
</dbReference>
<dbReference type="Gene3D" id="3.40.710.10">
    <property type="entry name" value="DD-peptidase/beta-lactamase superfamily"/>
    <property type="match status" value="1"/>
</dbReference>
<comment type="subcellular location">
    <subcellularLocation>
        <location evidence="1">Membrane</location>
    </subcellularLocation>
</comment>
<comment type="caution">
    <text evidence="6">The sequence shown here is derived from an EMBL/GenBank/DDBJ whole genome shotgun (WGS) entry which is preliminary data.</text>
</comment>
<evidence type="ECO:0000313" key="7">
    <source>
        <dbReference type="Proteomes" id="UP001298753"/>
    </source>
</evidence>
<dbReference type="InterPro" id="IPR036138">
    <property type="entry name" value="PBP_dimer_sf"/>
</dbReference>
<dbReference type="PANTHER" id="PTHR30627">
    <property type="entry name" value="PEPTIDOGLYCAN D,D-TRANSPEPTIDASE"/>
    <property type="match status" value="1"/>
</dbReference>
<dbReference type="Pfam" id="PF00905">
    <property type="entry name" value="Transpeptidase"/>
    <property type="match status" value="1"/>
</dbReference>
<gene>
    <name evidence="6" type="ORF">LKD22_06355</name>
</gene>
<dbReference type="GeneID" id="98660160"/>
<dbReference type="PANTHER" id="PTHR30627:SF1">
    <property type="entry name" value="PEPTIDOGLYCAN D,D-TRANSPEPTIDASE FTSI"/>
    <property type="match status" value="1"/>
</dbReference>
<proteinExistence type="inferred from homology"/>
<organism evidence="6 7">
    <name type="scientific">Agathobaculum butyriciproducens</name>
    <dbReference type="NCBI Taxonomy" id="1628085"/>
    <lineage>
        <taxon>Bacteria</taxon>
        <taxon>Bacillati</taxon>
        <taxon>Bacillota</taxon>
        <taxon>Clostridia</taxon>
        <taxon>Eubacteriales</taxon>
        <taxon>Butyricicoccaceae</taxon>
        <taxon>Agathobaculum</taxon>
    </lineage>
</organism>
<dbReference type="InterPro" id="IPR012338">
    <property type="entry name" value="Beta-lactam/transpept-like"/>
</dbReference>
<evidence type="ECO:0000256" key="4">
    <source>
        <dbReference type="SAM" id="Phobius"/>
    </source>
</evidence>
<accession>A0AAW4W0F4</accession>
<evidence type="ECO:0000313" key="6">
    <source>
        <dbReference type="EMBL" id="MCC2176746.1"/>
    </source>
</evidence>
<dbReference type="Gene3D" id="3.30.10.20">
    <property type="match status" value="2"/>
</dbReference>
<keyword evidence="7" id="KW-1185">Reference proteome</keyword>
<evidence type="ECO:0000259" key="5">
    <source>
        <dbReference type="PROSITE" id="PS51178"/>
    </source>
</evidence>
<dbReference type="EMBL" id="JAJEPX010000014">
    <property type="protein sequence ID" value="MCC2176746.1"/>
    <property type="molecule type" value="Genomic_DNA"/>
</dbReference>
<protein>
    <submittedName>
        <fullName evidence="6">PASTA domain-containing protein</fullName>
    </submittedName>
</protein>
<dbReference type="Pfam" id="PF03793">
    <property type="entry name" value="PASTA"/>
    <property type="match status" value="2"/>
</dbReference>
<feature type="transmembrane region" description="Helical" evidence="4">
    <location>
        <begin position="12"/>
        <end position="35"/>
    </location>
</feature>
<name>A0AAW4W0F4_9FIRM</name>
<feature type="domain" description="PASTA" evidence="5">
    <location>
        <begin position="724"/>
        <end position="792"/>
    </location>
</feature>
<dbReference type="Pfam" id="PF03717">
    <property type="entry name" value="PBP_dimer"/>
    <property type="match status" value="1"/>
</dbReference>